<keyword evidence="2" id="KW-0732">Signal</keyword>
<organism evidence="3">
    <name type="scientific">uncultured Armatimonadetes bacterium</name>
    <dbReference type="NCBI Taxonomy" id="157466"/>
    <lineage>
        <taxon>Bacteria</taxon>
        <taxon>Bacillati</taxon>
        <taxon>Armatimonadota</taxon>
        <taxon>environmental samples</taxon>
    </lineage>
</organism>
<reference evidence="3" key="1">
    <citation type="submission" date="2020-02" db="EMBL/GenBank/DDBJ databases">
        <authorList>
            <person name="Meier V. D."/>
        </authorList>
    </citation>
    <scope>NUCLEOTIDE SEQUENCE</scope>
    <source>
        <strain evidence="3">AVDCRST_MAG63</strain>
    </source>
</reference>
<name>A0A6J4JSU4_9BACT</name>
<feature type="region of interest" description="Disordered" evidence="1">
    <location>
        <begin position="81"/>
        <end position="155"/>
    </location>
</feature>
<evidence type="ECO:0000256" key="2">
    <source>
        <dbReference type="SAM" id="SignalP"/>
    </source>
</evidence>
<evidence type="ECO:0000256" key="1">
    <source>
        <dbReference type="SAM" id="MobiDB-lite"/>
    </source>
</evidence>
<feature type="compositionally biased region" description="Pro residues" evidence="1">
    <location>
        <begin position="86"/>
        <end position="99"/>
    </location>
</feature>
<proteinExistence type="predicted"/>
<protein>
    <recommendedName>
        <fullName evidence="4">Cytochrome c domain-containing protein</fullName>
    </recommendedName>
</protein>
<evidence type="ECO:0008006" key="4">
    <source>
        <dbReference type="Google" id="ProtNLM"/>
    </source>
</evidence>
<dbReference type="Gene3D" id="1.25.40.10">
    <property type="entry name" value="Tetratricopeptide repeat domain"/>
    <property type="match status" value="1"/>
</dbReference>
<gene>
    <name evidence="3" type="ORF">AVDCRST_MAG63-4010</name>
</gene>
<feature type="compositionally biased region" description="Polar residues" evidence="1">
    <location>
        <begin position="144"/>
        <end position="155"/>
    </location>
</feature>
<dbReference type="InterPro" id="IPR011990">
    <property type="entry name" value="TPR-like_helical_dom_sf"/>
</dbReference>
<sequence length="242" mass="25472">MFPLTLPRLIGAAAAAAVLAATVPAANAFPAYTDKEAKPCAYCHVNPKGAGPRNYRGLFYKKNNLTFAKFDDAAEAKAAGVEIGPNPTPPPKSYTPPDKPAGTPADPADPADPTKPADPAKPADPGATPTPPVEGPVAEPAKPATNTPTMTVAQANQNYKAAEAAYLKTPKNAARKKSFAEAAAQLGRSTMLDQSIPPARRYPAALRHYRKALSLDPKNKVALADKKQIEDVYKQMGRPVPK</sequence>
<evidence type="ECO:0000313" key="3">
    <source>
        <dbReference type="EMBL" id="CAA9286287.1"/>
    </source>
</evidence>
<feature type="signal peptide" evidence="2">
    <location>
        <begin position="1"/>
        <end position="28"/>
    </location>
</feature>
<feature type="chain" id="PRO_5026807361" description="Cytochrome c domain-containing protein" evidence="2">
    <location>
        <begin position="29"/>
        <end position="242"/>
    </location>
</feature>
<dbReference type="EMBL" id="CADCTO010000545">
    <property type="protein sequence ID" value="CAA9286287.1"/>
    <property type="molecule type" value="Genomic_DNA"/>
</dbReference>
<accession>A0A6J4JSU4</accession>
<dbReference type="AlphaFoldDB" id="A0A6J4JSU4"/>